<feature type="transmembrane region" description="Helical" evidence="6">
    <location>
        <begin position="428"/>
        <end position="448"/>
    </location>
</feature>
<comment type="subcellular location">
    <subcellularLocation>
        <location evidence="1">Membrane</location>
        <topology evidence="1">Multi-pass membrane protein</topology>
    </subcellularLocation>
</comment>
<feature type="compositionally biased region" description="Polar residues" evidence="7">
    <location>
        <begin position="7"/>
        <end position="16"/>
    </location>
</feature>
<comment type="similarity">
    <text evidence="2 6">Belongs to the multi antimicrobial extrusion (MATE) (TC 2.A.66.1) family.</text>
</comment>
<keyword evidence="3 6" id="KW-0812">Transmembrane</keyword>
<dbReference type="GO" id="GO:0016020">
    <property type="term" value="C:membrane"/>
    <property type="evidence" value="ECO:0007669"/>
    <property type="project" value="UniProtKB-SubCell"/>
</dbReference>
<dbReference type="RefSeq" id="XP_027346500.1">
    <property type="nucleotide sequence ID" value="XM_027490699.1"/>
</dbReference>
<dbReference type="Proteomes" id="UP000694853">
    <property type="component" value="Unplaced"/>
</dbReference>
<feature type="transmembrane region" description="Helical" evidence="6">
    <location>
        <begin position="312"/>
        <end position="333"/>
    </location>
</feature>
<proteinExistence type="inferred from homology"/>
<evidence type="ECO:0000256" key="6">
    <source>
        <dbReference type="RuleBase" id="RU004914"/>
    </source>
</evidence>
<evidence type="ECO:0000313" key="8">
    <source>
        <dbReference type="Proteomes" id="UP000694853"/>
    </source>
</evidence>
<dbReference type="NCBIfam" id="TIGR00797">
    <property type="entry name" value="matE"/>
    <property type="match status" value="1"/>
</dbReference>
<evidence type="ECO:0000256" key="2">
    <source>
        <dbReference type="ARBA" id="ARBA00010199"/>
    </source>
</evidence>
<feature type="transmembrane region" description="Helical" evidence="6">
    <location>
        <begin position="130"/>
        <end position="152"/>
    </location>
</feature>
<gene>
    <name evidence="9" type="primary">LOC113858186</name>
</gene>
<feature type="transmembrane region" description="Helical" evidence="6">
    <location>
        <begin position="164"/>
        <end position="186"/>
    </location>
</feature>
<feature type="region of interest" description="Disordered" evidence="7">
    <location>
        <begin position="1"/>
        <end position="33"/>
    </location>
</feature>
<dbReference type="GO" id="GO:0015297">
    <property type="term" value="F:antiporter activity"/>
    <property type="evidence" value="ECO:0007669"/>
    <property type="project" value="InterPro"/>
</dbReference>
<dbReference type="AlphaFoldDB" id="A0A8B8KRN3"/>
<evidence type="ECO:0000256" key="3">
    <source>
        <dbReference type="ARBA" id="ARBA00022692"/>
    </source>
</evidence>
<dbReference type="GO" id="GO:1990961">
    <property type="term" value="P:xenobiotic detoxification by transmembrane export across the plasma membrane"/>
    <property type="evidence" value="ECO:0007669"/>
    <property type="project" value="InterPro"/>
</dbReference>
<evidence type="ECO:0000256" key="4">
    <source>
        <dbReference type="ARBA" id="ARBA00022989"/>
    </source>
</evidence>
<dbReference type="InterPro" id="IPR045069">
    <property type="entry name" value="MATE_euk"/>
</dbReference>
<feature type="transmembrane region" description="Helical" evidence="6">
    <location>
        <begin position="198"/>
        <end position="220"/>
    </location>
</feature>
<keyword evidence="8" id="KW-1185">Reference proteome</keyword>
<organism evidence="8 9">
    <name type="scientific">Abrus precatorius</name>
    <name type="common">Indian licorice</name>
    <name type="synonym">Glycine abrus</name>
    <dbReference type="NCBI Taxonomy" id="3816"/>
    <lineage>
        <taxon>Eukaryota</taxon>
        <taxon>Viridiplantae</taxon>
        <taxon>Streptophyta</taxon>
        <taxon>Embryophyta</taxon>
        <taxon>Tracheophyta</taxon>
        <taxon>Spermatophyta</taxon>
        <taxon>Magnoliopsida</taxon>
        <taxon>eudicotyledons</taxon>
        <taxon>Gunneridae</taxon>
        <taxon>Pentapetalae</taxon>
        <taxon>rosids</taxon>
        <taxon>fabids</taxon>
        <taxon>Fabales</taxon>
        <taxon>Fabaceae</taxon>
        <taxon>Papilionoideae</taxon>
        <taxon>50 kb inversion clade</taxon>
        <taxon>NPAAA clade</taxon>
        <taxon>indigoferoid/millettioid clade</taxon>
        <taxon>Abreae</taxon>
        <taxon>Abrus</taxon>
    </lineage>
</organism>
<evidence type="ECO:0000256" key="5">
    <source>
        <dbReference type="ARBA" id="ARBA00023136"/>
    </source>
</evidence>
<dbReference type="InterPro" id="IPR002528">
    <property type="entry name" value="MATE_fam"/>
</dbReference>
<sequence>MHEENPSSDPLLSNYGNSKLEESSKSNELSIDNDCDDSRSSLVLEVMEEIKDLYTIAFPTIITSLLLYGKSAISMHFLGKLGKEALAGGCLAIGMANITGYSIISGLAAGMEGISSQACGAQQWVLISETLQCTIMLLILTCIPISILWLNFEPILLLCGQDPTISSVATTYLAFTLPDLILQSFINPLKIYLRAQSLTLPLMFSAALALVLHALINYVIVHTFSLGIQGVALASAFTDLNLLIIILLYLWFSGACSKSWHGWSHQCFNRWKPILHQAIPSCVSICLEWWWYELLILLSGLLTNAADTVATTGIIIQATALTYNFPFALSLAVSTRVGNELGANKPNKAKTSSFTALLCAFFTGIISMTFMVTTSNIWGRMFTDDEAILSLLAKTLPIVGLCEVGNCPQTTICGMLRGSARPTLGANINLVSFYIVGLPVALLMGFVFDLGLLGLLLGLLAAQIVCAIVMVVVLARTDWTEQANRARELVGEINEDNGENNEGIEESVSIVSLN</sequence>
<evidence type="ECO:0000313" key="9">
    <source>
        <dbReference type="RefSeq" id="XP_027346500.1"/>
    </source>
</evidence>
<dbReference type="GeneID" id="113858186"/>
<feature type="transmembrane region" description="Helical" evidence="6">
    <location>
        <begin position="53"/>
        <end position="73"/>
    </location>
</feature>
<keyword evidence="4 6" id="KW-1133">Transmembrane helix</keyword>
<accession>A0A8B8KRN3</accession>
<evidence type="ECO:0000256" key="1">
    <source>
        <dbReference type="ARBA" id="ARBA00004141"/>
    </source>
</evidence>
<dbReference type="PANTHER" id="PTHR11206">
    <property type="entry name" value="MULTIDRUG RESISTANCE PROTEIN"/>
    <property type="match status" value="1"/>
</dbReference>
<feature type="transmembrane region" description="Helical" evidence="6">
    <location>
        <begin position="226"/>
        <end position="252"/>
    </location>
</feature>
<reference evidence="8" key="1">
    <citation type="journal article" date="2019" name="Toxins">
        <title>Detection of Abrin-Like and Prepropulchellin-Like Toxin Genes and Transcripts Using Whole Genome Sequencing and Full-Length Transcript Sequencing of Abrus precatorius.</title>
        <authorList>
            <person name="Hovde B.T."/>
            <person name="Daligault H.E."/>
            <person name="Hanschen E.R."/>
            <person name="Kunde Y.A."/>
            <person name="Johnson M.B."/>
            <person name="Starkenburg S.R."/>
            <person name="Johnson S.L."/>
        </authorList>
    </citation>
    <scope>NUCLEOTIDE SEQUENCE [LARGE SCALE GENOMIC DNA]</scope>
</reference>
<feature type="transmembrane region" description="Helical" evidence="6">
    <location>
        <begin position="354"/>
        <end position="375"/>
    </location>
</feature>
<protein>
    <recommendedName>
        <fullName evidence="6">Protein DETOXIFICATION</fullName>
    </recommendedName>
    <alternativeName>
        <fullName evidence="6">Multidrug and toxic compound extrusion protein</fullName>
    </alternativeName>
</protein>
<keyword evidence="5 6" id="KW-0472">Membrane</keyword>
<dbReference type="OrthoDB" id="2126698at2759"/>
<feature type="transmembrane region" description="Helical" evidence="6">
    <location>
        <begin position="454"/>
        <end position="475"/>
    </location>
</feature>
<evidence type="ECO:0000256" key="7">
    <source>
        <dbReference type="SAM" id="MobiDB-lite"/>
    </source>
</evidence>
<dbReference type="Pfam" id="PF01554">
    <property type="entry name" value="MatE"/>
    <property type="match status" value="2"/>
</dbReference>
<feature type="transmembrane region" description="Helical" evidence="6">
    <location>
        <begin position="85"/>
        <end position="109"/>
    </location>
</feature>
<name>A0A8B8KRN3_ABRPR</name>
<dbReference type="GO" id="GO:0042910">
    <property type="term" value="F:xenobiotic transmembrane transporter activity"/>
    <property type="evidence" value="ECO:0007669"/>
    <property type="project" value="InterPro"/>
</dbReference>
<feature type="transmembrane region" description="Helical" evidence="6">
    <location>
        <begin position="387"/>
        <end position="407"/>
    </location>
</feature>
<dbReference type="CDD" id="cd13132">
    <property type="entry name" value="MATE_eukaryotic"/>
    <property type="match status" value="1"/>
</dbReference>
<dbReference type="KEGG" id="aprc:113858186"/>
<reference evidence="9" key="2">
    <citation type="submission" date="2025-08" db="UniProtKB">
        <authorList>
            <consortium name="RefSeq"/>
        </authorList>
    </citation>
    <scope>IDENTIFICATION</scope>
    <source>
        <tissue evidence="9">Young leaves</tissue>
    </source>
</reference>